<evidence type="ECO:0000256" key="1">
    <source>
        <dbReference type="ARBA" id="ARBA00004651"/>
    </source>
</evidence>
<evidence type="ECO:0000256" key="8">
    <source>
        <dbReference type="SAM" id="MobiDB-lite"/>
    </source>
</evidence>
<evidence type="ECO:0000256" key="5">
    <source>
        <dbReference type="ARBA" id="ARBA00022989"/>
    </source>
</evidence>
<dbReference type="Pfam" id="PF02447">
    <property type="entry name" value="GntP_permease"/>
    <property type="match status" value="2"/>
</dbReference>
<name>A0A518BAY3_9BACT</name>
<feature type="transmembrane region" description="Helical" evidence="9">
    <location>
        <begin position="527"/>
        <end position="545"/>
    </location>
</feature>
<keyword evidence="11" id="KW-1185">Reference proteome</keyword>
<evidence type="ECO:0000256" key="7">
    <source>
        <dbReference type="ARBA" id="ARBA00049663"/>
    </source>
</evidence>
<feature type="transmembrane region" description="Helical" evidence="9">
    <location>
        <begin position="127"/>
        <end position="152"/>
    </location>
</feature>
<evidence type="ECO:0000256" key="9">
    <source>
        <dbReference type="SAM" id="Phobius"/>
    </source>
</evidence>
<evidence type="ECO:0000256" key="3">
    <source>
        <dbReference type="ARBA" id="ARBA00022475"/>
    </source>
</evidence>
<evidence type="ECO:0000256" key="2">
    <source>
        <dbReference type="ARBA" id="ARBA00022448"/>
    </source>
</evidence>
<feature type="transmembrane region" description="Helical" evidence="9">
    <location>
        <begin position="164"/>
        <end position="182"/>
    </location>
</feature>
<dbReference type="InterPro" id="IPR003474">
    <property type="entry name" value="Glcn_transporter"/>
</dbReference>
<dbReference type="KEGG" id="knv:Pan216_50280"/>
<feature type="transmembrane region" description="Helical" evidence="9">
    <location>
        <begin position="202"/>
        <end position="228"/>
    </location>
</feature>
<keyword evidence="2" id="KW-0813">Transport</keyword>
<feature type="transmembrane region" description="Helical" evidence="9">
    <location>
        <begin position="32"/>
        <end position="65"/>
    </location>
</feature>
<evidence type="ECO:0000256" key="4">
    <source>
        <dbReference type="ARBA" id="ARBA00022692"/>
    </source>
</evidence>
<feature type="compositionally biased region" description="Basic and acidic residues" evidence="8">
    <location>
        <begin position="329"/>
        <end position="373"/>
    </location>
</feature>
<feature type="transmembrane region" description="Helical" evidence="9">
    <location>
        <begin position="440"/>
        <end position="459"/>
    </location>
</feature>
<accession>A0A518BAY3</accession>
<comment type="similarity">
    <text evidence="7">Belongs to the GntP permease family.</text>
</comment>
<feature type="region of interest" description="Disordered" evidence="8">
    <location>
        <begin position="305"/>
        <end position="376"/>
    </location>
</feature>
<reference evidence="10 11" key="1">
    <citation type="submission" date="2019-02" db="EMBL/GenBank/DDBJ databases">
        <title>Deep-cultivation of Planctomycetes and their phenomic and genomic characterization uncovers novel biology.</title>
        <authorList>
            <person name="Wiegand S."/>
            <person name="Jogler M."/>
            <person name="Boedeker C."/>
            <person name="Pinto D."/>
            <person name="Vollmers J."/>
            <person name="Rivas-Marin E."/>
            <person name="Kohn T."/>
            <person name="Peeters S.H."/>
            <person name="Heuer A."/>
            <person name="Rast P."/>
            <person name="Oberbeckmann S."/>
            <person name="Bunk B."/>
            <person name="Jeske O."/>
            <person name="Meyerdierks A."/>
            <person name="Storesund J.E."/>
            <person name="Kallscheuer N."/>
            <person name="Luecker S."/>
            <person name="Lage O.M."/>
            <person name="Pohl T."/>
            <person name="Merkel B.J."/>
            <person name="Hornburger P."/>
            <person name="Mueller R.-W."/>
            <person name="Bruemmer F."/>
            <person name="Labrenz M."/>
            <person name="Spormann A.M."/>
            <person name="Op den Camp H."/>
            <person name="Overmann J."/>
            <person name="Amann R."/>
            <person name="Jetten M.S.M."/>
            <person name="Mascher T."/>
            <person name="Medema M.H."/>
            <person name="Devos D.P."/>
            <person name="Kaster A.-K."/>
            <person name="Ovreas L."/>
            <person name="Rohde M."/>
            <person name="Galperin M.Y."/>
            <person name="Jogler C."/>
        </authorList>
    </citation>
    <scope>NUCLEOTIDE SEQUENCE [LARGE SCALE GENOMIC DNA]</scope>
    <source>
        <strain evidence="10 11">Pan216</strain>
    </source>
</reference>
<dbReference type="PANTHER" id="PTHR30354:SF22">
    <property type="entry name" value="HIGH-AFFINITY GLUCONATE TRANSPORTER"/>
    <property type="match status" value="1"/>
</dbReference>
<keyword evidence="3" id="KW-1003">Cell membrane</keyword>
<organism evidence="10 11">
    <name type="scientific">Kolteria novifilia</name>
    <dbReference type="NCBI Taxonomy" id="2527975"/>
    <lineage>
        <taxon>Bacteria</taxon>
        <taxon>Pseudomonadati</taxon>
        <taxon>Planctomycetota</taxon>
        <taxon>Planctomycetia</taxon>
        <taxon>Kolteriales</taxon>
        <taxon>Kolteriaceae</taxon>
        <taxon>Kolteria</taxon>
    </lineage>
</organism>
<feature type="transmembrane region" description="Helical" evidence="9">
    <location>
        <begin position="86"/>
        <end position="107"/>
    </location>
</feature>
<feature type="transmembrane region" description="Helical" evidence="9">
    <location>
        <begin position="401"/>
        <end position="420"/>
    </location>
</feature>
<sequence>MSSIAKFLCLLVVLTVVGTTIAGSFVAMPPLAILAVGIITVIGMIMVLRINAFIALITAALFVSLMAPGTIESKVERVAEAFGSTTAKIGIVIAMASVVGRCLMDSGAADRIVRAFCNALGQKRASWALMGSGFVLSVPVFFDTVFYLLVPLARALRRRSGKDYLKYLMAISAGGAITHTLVPPTPGPLAVASNLGVDIGEMMLIGALVAIPSAIVGGIIFASLINLFMNVPLRQLEGVTETEPLEDSQLPSLWIAILPVLLPVLLISTNTVTNNLLENQKEVLAATEQAVAEGEQPIENAILPADAPDAQPVSTVEPKQPTPKPESPATKEADAKEPAKTADAKQPADPKEAPKDAKGVDEKPAQAEPKEGAEVDLVVDGEKTPLIPASSFEDFAKFTQLIGDPNFALLVAAALAMWILQRQRKLSFSSMSKLVESSLLSGGLIILITAAGGSFGAMLKEAQIGDEIKRLFGETGNIDGMMYLVLGFGVAAILKVAQGSSTAAMLVGSGMVASMLPENLQELGYHPVYLATAIGSGSLVGSWMNDSGFWIVAKMGGMTEAETLKSWTVLLVVLGVTGFGTTMLLAQYWADPFALPATVPTNAG</sequence>
<dbReference type="RefSeq" id="WP_145262128.1">
    <property type="nucleotide sequence ID" value="NZ_CP036279.1"/>
</dbReference>
<dbReference type="PANTHER" id="PTHR30354">
    <property type="entry name" value="GNT FAMILY GLUCONATE TRANSPORTER"/>
    <property type="match status" value="1"/>
</dbReference>
<keyword evidence="4 9" id="KW-0812">Transmembrane</keyword>
<dbReference type="AlphaFoldDB" id="A0A518BAY3"/>
<protein>
    <submittedName>
        <fullName evidence="10">Gnt-II system L-idonate transporter</fullName>
    </submittedName>
</protein>
<feature type="transmembrane region" description="Helical" evidence="9">
    <location>
        <begin position="566"/>
        <end position="590"/>
    </location>
</feature>
<feature type="transmembrane region" description="Helical" evidence="9">
    <location>
        <begin position="480"/>
        <end position="507"/>
    </location>
</feature>
<gene>
    <name evidence="10" type="primary">idnT</name>
    <name evidence="10" type="ORF">Pan216_50280</name>
</gene>
<dbReference type="GO" id="GO:0015128">
    <property type="term" value="F:gluconate transmembrane transporter activity"/>
    <property type="evidence" value="ECO:0007669"/>
    <property type="project" value="InterPro"/>
</dbReference>
<keyword evidence="5 9" id="KW-1133">Transmembrane helix</keyword>
<keyword evidence="6 9" id="KW-0472">Membrane</keyword>
<comment type="subcellular location">
    <subcellularLocation>
        <location evidence="1">Cell membrane</location>
        <topology evidence="1">Multi-pass membrane protein</topology>
    </subcellularLocation>
</comment>
<proteinExistence type="inferred from homology"/>
<evidence type="ECO:0000256" key="6">
    <source>
        <dbReference type="ARBA" id="ARBA00023136"/>
    </source>
</evidence>
<dbReference type="OrthoDB" id="9787129at2"/>
<dbReference type="EMBL" id="CP036279">
    <property type="protein sequence ID" value="QDU64139.1"/>
    <property type="molecule type" value="Genomic_DNA"/>
</dbReference>
<evidence type="ECO:0000313" key="10">
    <source>
        <dbReference type="EMBL" id="QDU64139.1"/>
    </source>
</evidence>
<dbReference type="GO" id="GO:0005886">
    <property type="term" value="C:plasma membrane"/>
    <property type="evidence" value="ECO:0007669"/>
    <property type="project" value="UniProtKB-SubCell"/>
</dbReference>
<dbReference type="Proteomes" id="UP000317093">
    <property type="component" value="Chromosome"/>
</dbReference>
<evidence type="ECO:0000313" key="11">
    <source>
        <dbReference type="Proteomes" id="UP000317093"/>
    </source>
</evidence>